<dbReference type="InterPro" id="IPR004372">
    <property type="entry name" value="Ac/propionate_kinase"/>
</dbReference>
<evidence type="ECO:0000256" key="5">
    <source>
        <dbReference type="HAMAP-Rule" id="MF_03131"/>
    </source>
</evidence>
<dbReference type="NCBIfam" id="TIGR00016">
    <property type="entry name" value="ackA"/>
    <property type="match status" value="1"/>
</dbReference>
<dbReference type="EC" id="2.7.2.1" evidence="5"/>
<keyword evidence="3 5" id="KW-0418">Kinase</keyword>
<dbReference type="InterPro" id="IPR043129">
    <property type="entry name" value="ATPase_NBD"/>
</dbReference>
<dbReference type="GO" id="GO:0005524">
    <property type="term" value="F:ATP binding"/>
    <property type="evidence" value="ECO:0007669"/>
    <property type="project" value="UniProtKB-KW"/>
</dbReference>
<feature type="binding site" evidence="5">
    <location>
        <position position="101"/>
    </location>
    <ligand>
        <name>substrate</name>
    </ligand>
</feature>
<keyword evidence="5" id="KW-0479">Metal-binding</keyword>
<keyword evidence="1 5" id="KW-0808">Transferase</keyword>
<dbReference type="GO" id="GO:0006083">
    <property type="term" value="P:acetate metabolic process"/>
    <property type="evidence" value="ECO:0007669"/>
    <property type="project" value="TreeGrafter"/>
</dbReference>
<evidence type="ECO:0000256" key="1">
    <source>
        <dbReference type="ARBA" id="ARBA00022679"/>
    </source>
</evidence>
<dbReference type="GO" id="GO:0000287">
    <property type="term" value="F:magnesium ion binding"/>
    <property type="evidence" value="ECO:0007669"/>
    <property type="project" value="UniProtKB-UniRule"/>
</dbReference>
<keyword evidence="5" id="KW-0460">Magnesium</keyword>
<evidence type="ECO:0000313" key="6">
    <source>
        <dbReference type="EMBL" id="KAF2790454.1"/>
    </source>
</evidence>
<dbReference type="AlphaFoldDB" id="A0A6A6X2T4"/>
<comment type="caution">
    <text evidence="5">Lacks conserved residue(s) required for the propagation of feature annotation.</text>
</comment>
<sequence>MPEIILSINAGSSSVKISVYKAPSAGTNHDPTQLAEAVISGLTAPPASLKYTRGDEKVDDKSLDGIKSQEEAFRYILDFLVKDKGLPEMGKIEDIHFTSHRVVHGGGYERSQVIDKETYDRIEELSDLAPLHNAPALTIVKAVSSLLPHATNIAYFDSSFHSTIPAHIHAYPIDPVVAKKNKLRKYGFHGISYAFITHAVSKYLQKPASELNIIALHLGSGASACCIKNGHSFDTSMGLTPLAGLPGATRSGSIDPSLMFHFTHSAGKPSRSSSEHMHITQAEEILNKNSGWKALTGTTDFGVISNKAGTDEDKDGTYSLAFDLFVDRILNYVGPYFVKLDGKVDALVFAGGIGEKGVKLRAMVVEGVRCLGFEVDEGRNEKLGGDVVVDISKEGARFKTLVCRTDEQLEMARGVVEERGRFERK</sequence>
<reference evidence="6" key="1">
    <citation type="journal article" date="2020" name="Stud. Mycol.">
        <title>101 Dothideomycetes genomes: a test case for predicting lifestyles and emergence of pathogens.</title>
        <authorList>
            <person name="Haridas S."/>
            <person name="Albert R."/>
            <person name="Binder M."/>
            <person name="Bloem J."/>
            <person name="Labutti K."/>
            <person name="Salamov A."/>
            <person name="Andreopoulos B."/>
            <person name="Baker S."/>
            <person name="Barry K."/>
            <person name="Bills G."/>
            <person name="Bluhm B."/>
            <person name="Cannon C."/>
            <person name="Castanera R."/>
            <person name="Culley D."/>
            <person name="Daum C."/>
            <person name="Ezra D."/>
            <person name="Gonzalez J."/>
            <person name="Henrissat B."/>
            <person name="Kuo A."/>
            <person name="Liang C."/>
            <person name="Lipzen A."/>
            <person name="Lutzoni F."/>
            <person name="Magnuson J."/>
            <person name="Mondo S."/>
            <person name="Nolan M."/>
            <person name="Ohm R."/>
            <person name="Pangilinan J."/>
            <person name="Park H.-J."/>
            <person name="Ramirez L."/>
            <person name="Alfaro M."/>
            <person name="Sun H."/>
            <person name="Tritt A."/>
            <person name="Yoshinaga Y."/>
            <person name="Zwiers L.-H."/>
            <person name="Turgeon B."/>
            <person name="Goodwin S."/>
            <person name="Spatafora J."/>
            <person name="Crous P."/>
            <person name="Grigoriev I."/>
        </authorList>
    </citation>
    <scope>NUCLEOTIDE SEQUENCE</scope>
    <source>
        <strain evidence="6">CBS 109.77</strain>
    </source>
</reference>
<feature type="binding site" evidence="5">
    <location>
        <position position="407"/>
    </location>
    <ligand>
        <name>Mg(2+)</name>
        <dbReference type="ChEBI" id="CHEBI:18420"/>
    </ligand>
</feature>
<evidence type="ECO:0000256" key="3">
    <source>
        <dbReference type="ARBA" id="ARBA00022777"/>
    </source>
</evidence>
<dbReference type="GO" id="GO:0006085">
    <property type="term" value="P:acetyl-CoA biosynthetic process"/>
    <property type="evidence" value="ECO:0007669"/>
    <property type="project" value="UniProtKB-UniRule"/>
</dbReference>
<dbReference type="Gene3D" id="3.30.420.40">
    <property type="match status" value="2"/>
</dbReference>
<feature type="active site" description="Proton donor/acceptor" evidence="5">
    <location>
        <position position="157"/>
    </location>
</feature>
<comment type="catalytic activity">
    <reaction evidence="5">
        <text>acetate + ATP = acetyl phosphate + ADP</text>
        <dbReference type="Rhea" id="RHEA:11352"/>
        <dbReference type="ChEBI" id="CHEBI:22191"/>
        <dbReference type="ChEBI" id="CHEBI:30089"/>
        <dbReference type="ChEBI" id="CHEBI:30616"/>
        <dbReference type="ChEBI" id="CHEBI:456216"/>
        <dbReference type="EC" id="2.7.2.1"/>
    </reaction>
</comment>
<gene>
    <name evidence="6" type="ORF">K505DRAFT_327558</name>
</gene>
<dbReference type="PRINTS" id="PR00471">
    <property type="entry name" value="ACETATEKNASE"/>
</dbReference>
<feature type="binding site" evidence="5">
    <location>
        <position position="16"/>
    </location>
    <ligand>
        <name>ATP</name>
        <dbReference type="ChEBI" id="CHEBI:30616"/>
    </ligand>
</feature>
<evidence type="ECO:0000313" key="7">
    <source>
        <dbReference type="Proteomes" id="UP000799757"/>
    </source>
</evidence>
<dbReference type="InterPro" id="IPR023865">
    <property type="entry name" value="Aliphatic_acid_kinase_CS"/>
</dbReference>
<dbReference type="OrthoDB" id="67445at2759"/>
<dbReference type="PROSITE" id="PS01076">
    <property type="entry name" value="ACETATE_KINASE_2"/>
    <property type="match status" value="1"/>
</dbReference>
<comment type="pathway">
    <text evidence="5">Metabolic intermediate biosynthesis; acetyl-CoA biosynthesis; acetyl-CoA from acetate: step 1/2.</text>
</comment>
<dbReference type="Proteomes" id="UP000799757">
    <property type="component" value="Unassembled WGS sequence"/>
</dbReference>
<keyword evidence="7" id="KW-1185">Reference proteome</keyword>
<evidence type="ECO:0000256" key="2">
    <source>
        <dbReference type="ARBA" id="ARBA00022741"/>
    </source>
</evidence>
<feature type="site" description="Transition state stabilizer" evidence="5">
    <location>
        <position position="189"/>
    </location>
</feature>
<accession>A0A6A6X2T4</accession>
<feature type="site" description="Transition state stabilizer" evidence="5">
    <location>
        <position position="250"/>
    </location>
</feature>
<dbReference type="HAMAP" id="MF_00020">
    <property type="entry name" value="Acetate_kinase"/>
    <property type="match status" value="1"/>
</dbReference>
<protein>
    <recommendedName>
        <fullName evidence="5">Probable acetate kinase</fullName>
        <ecNumber evidence="5">2.7.2.1</ecNumber>
    </recommendedName>
    <alternativeName>
        <fullName evidence="5">Acetokinase</fullName>
    </alternativeName>
</protein>
<feature type="binding site" evidence="5">
    <location>
        <position position="9"/>
    </location>
    <ligand>
        <name>Mg(2+)</name>
        <dbReference type="ChEBI" id="CHEBI:18420"/>
    </ligand>
</feature>
<dbReference type="PIRSF" id="PIRSF000722">
    <property type="entry name" value="Acetate_prop_kin"/>
    <property type="match status" value="1"/>
</dbReference>
<keyword evidence="2 5" id="KW-0547">Nucleotide-binding</keyword>
<dbReference type="GO" id="GO:0008776">
    <property type="term" value="F:acetate kinase activity"/>
    <property type="evidence" value="ECO:0007669"/>
    <property type="project" value="UniProtKB-UniRule"/>
</dbReference>
<feature type="binding site" evidence="5">
    <location>
        <begin position="217"/>
        <end position="221"/>
    </location>
    <ligand>
        <name>ATP</name>
        <dbReference type="ChEBI" id="CHEBI:30616"/>
    </ligand>
</feature>
<proteinExistence type="inferred from homology"/>
<comment type="cofactor">
    <cofactor evidence="5">
        <name>Mg(2+)</name>
        <dbReference type="ChEBI" id="CHEBI:18420"/>
    </cofactor>
</comment>
<dbReference type="PANTHER" id="PTHR21060:SF15">
    <property type="entry name" value="ACETATE KINASE-RELATED"/>
    <property type="match status" value="1"/>
</dbReference>
<dbReference type="InterPro" id="IPR000890">
    <property type="entry name" value="Aliphatic_acid_kin_short-chain"/>
</dbReference>
<organism evidence="6 7">
    <name type="scientific">Melanomma pulvis-pyrius CBS 109.77</name>
    <dbReference type="NCBI Taxonomy" id="1314802"/>
    <lineage>
        <taxon>Eukaryota</taxon>
        <taxon>Fungi</taxon>
        <taxon>Dikarya</taxon>
        <taxon>Ascomycota</taxon>
        <taxon>Pezizomycotina</taxon>
        <taxon>Dothideomycetes</taxon>
        <taxon>Pleosporomycetidae</taxon>
        <taxon>Pleosporales</taxon>
        <taxon>Melanommataceae</taxon>
        <taxon>Melanomma</taxon>
    </lineage>
</organism>
<dbReference type="EMBL" id="MU002072">
    <property type="protein sequence ID" value="KAF2790454.1"/>
    <property type="molecule type" value="Genomic_DNA"/>
</dbReference>
<comment type="similarity">
    <text evidence="5">Belongs to the acetokinase family.</text>
</comment>
<dbReference type="Pfam" id="PF00871">
    <property type="entry name" value="Acetate_kinase"/>
    <property type="match status" value="1"/>
</dbReference>
<dbReference type="UniPathway" id="UPA00340">
    <property type="reaction ID" value="UER00458"/>
</dbReference>
<dbReference type="SUPFAM" id="SSF53067">
    <property type="entry name" value="Actin-like ATPase domain"/>
    <property type="match status" value="2"/>
</dbReference>
<evidence type="ECO:0000256" key="4">
    <source>
        <dbReference type="ARBA" id="ARBA00022840"/>
    </source>
</evidence>
<dbReference type="PANTHER" id="PTHR21060">
    <property type="entry name" value="ACETATE KINASE"/>
    <property type="match status" value="1"/>
</dbReference>
<name>A0A6A6X2T4_9PLEO</name>
<dbReference type="PROSITE" id="PS01075">
    <property type="entry name" value="ACETATE_KINASE_1"/>
    <property type="match status" value="1"/>
</dbReference>
<keyword evidence="4 5" id="KW-0067">ATP-binding</keyword>